<dbReference type="AlphaFoldDB" id="A0A450X447"/>
<feature type="compositionally biased region" description="Polar residues" evidence="1">
    <location>
        <begin position="148"/>
        <end position="160"/>
    </location>
</feature>
<organism evidence="3">
    <name type="scientific">Candidatus Kentrum sp. LFY</name>
    <dbReference type="NCBI Taxonomy" id="2126342"/>
    <lineage>
        <taxon>Bacteria</taxon>
        <taxon>Pseudomonadati</taxon>
        <taxon>Pseudomonadota</taxon>
        <taxon>Gammaproteobacteria</taxon>
        <taxon>Candidatus Kentrum</taxon>
    </lineage>
</organism>
<feature type="domain" description="PurM-like C-terminal" evidence="2">
    <location>
        <begin position="72"/>
        <end position="148"/>
    </location>
</feature>
<gene>
    <name evidence="3" type="ORF">BECKLFY1418C_GA0070996_11663</name>
</gene>
<dbReference type="EMBL" id="CAADFN010000166">
    <property type="protein sequence ID" value="VFK24066.1"/>
    <property type="molecule type" value="Genomic_DNA"/>
</dbReference>
<evidence type="ECO:0000256" key="1">
    <source>
        <dbReference type="SAM" id="MobiDB-lite"/>
    </source>
</evidence>
<dbReference type="GO" id="GO:0051604">
    <property type="term" value="P:protein maturation"/>
    <property type="evidence" value="ECO:0007669"/>
    <property type="project" value="TreeGrafter"/>
</dbReference>
<evidence type="ECO:0000259" key="2">
    <source>
        <dbReference type="Pfam" id="PF02769"/>
    </source>
</evidence>
<name>A0A450X447_9GAMM</name>
<dbReference type="SUPFAM" id="SSF56042">
    <property type="entry name" value="PurM C-terminal domain-like"/>
    <property type="match status" value="1"/>
</dbReference>
<protein>
    <submittedName>
        <fullName evidence="3">AIR synthase related protein, C-terminal domain</fullName>
    </submittedName>
</protein>
<accession>A0A450X447</accession>
<proteinExistence type="predicted"/>
<dbReference type="Gene3D" id="3.90.650.10">
    <property type="entry name" value="PurM-like C-terminal domain"/>
    <property type="match status" value="1"/>
</dbReference>
<dbReference type="Pfam" id="PF02769">
    <property type="entry name" value="AIRS_C"/>
    <property type="match status" value="1"/>
</dbReference>
<dbReference type="InterPro" id="IPR036676">
    <property type="entry name" value="PurM-like_C_sf"/>
</dbReference>
<dbReference type="PANTHER" id="PTHR30303">
    <property type="entry name" value="HYDROGENASE ISOENZYMES FORMATION PROTEIN HYPE"/>
    <property type="match status" value="1"/>
</dbReference>
<feature type="region of interest" description="Disordered" evidence="1">
    <location>
        <begin position="135"/>
        <end position="160"/>
    </location>
</feature>
<dbReference type="PANTHER" id="PTHR30303:SF0">
    <property type="entry name" value="CARBAMOYL DEHYDRATASE HYPE"/>
    <property type="match status" value="1"/>
</dbReference>
<dbReference type="InterPro" id="IPR011854">
    <property type="entry name" value="HypE"/>
</dbReference>
<reference evidence="3" key="1">
    <citation type="submission" date="2019-02" db="EMBL/GenBank/DDBJ databases">
        <authorList>
            <person name="Gruber-Vodicka R. H."/>
            <person name="Seah K. B. B."/>
        </authorList>
    </citation>
    <scope>NUCLEOTIDE SEQUENCE</scope>
    <source>
        <strain evidence="3">BECK_BY7</strain>
    </source>
</reference>
<dbReference type="InterPro" id="IPR010918">
    <property type="entry name" value="PurM-like_C_dom"/>
</dbReference>
<evidence type="ECO:0000313" key="3">
    <source>
        <dbReference type="EMBL" id="VFK24066.1"/>
    </source>
</evidence>
<sequence length="160" mass="17548">MGRIEVGDAILVSGPVGDHGIAVLLAWEKSELQGKLQFGTSRVPSITRALLLLRELHFMRGSIRRIFVTVPHEIHRGTGFGIRLRQSDIPVRDSVQTVCEILGYDPLYLVYEGRVMVVVDPSEADEALAVFRPAEGDQEAESVGTVEGVSQRQAPSRQAT</sequence>